<dbReference type="InterPro" id="IPR013096">
    <property type="entry name" value="Cupin_2"/>
</dbReference>
<proteinExistence type="predicted"/>
<evidence type="ECO:0000256" key="1">
    <source>
        <dbReference type="ARBA" id="ARBA00022723"/>
    </source>
</evidence>
<dbReference type="InterPro" id="IPR051610">
    <property type="entry name" value="GPI/OXD"/>
</dbReference>
<feature type="domain" description="Cupin type-2" evidence="2">
    <location>
        <begin position="34"/>
        <end position="103"/>
    </location>
</feature>
<organism evidence="3">
    <name type="scientific">Salmonella enterica subsp. enterica serovar Panama</name>
    <dbReference type="NCBI Taxonomy" id="29472"/>
    <lineage>
        <taxon>Bacteria</taxon>
        <taxon>Pseudomonadati</taxon>
        <taxon>Pseudomonadota</taxon>
        <taxon>Gammaproteobacteria</taxon>
        <taxon>Enterobacterales</taxon>
        <taxon>Enterobacteriaceae</taxon>
        <taxon>Salmonella</taxon>
    </lineage>
</organism>
<name>A0A5U8JFT0_SALET</name>
<evidence type="ECO:0000259" key="2">
    <source>
        <dbReference type="Pfam" id="PF07883"/>
    </source>
</evidence>
<evidence type="ECO:0000313" key="3">
    <source>
        <dbReference type="EMBL" id="EBR8436325.1"/>
    </source>
</evidence>
<dbReference type="CDD" id="cd07008">
    <property type="entry name" value="cupin_yp_001338853-like"/>
    <property type="match status" value="1"/>
</dbReference>
<sequence>MNRIFTSPKFLQSAADKPVRSLITQSGDVIIVSWHVRPGQSILSHIHPGGQDIWIIQAGNGDYHIDDAGNTESINAGDVVIAYTGQVHGVTNNGQEPLIFISVLSPVGAGFQLV</sequence>
<dbReference type="Pfam" id="PF07883">
    <property type="entry name" value="Cupin_2"/>
    <property type="match status" value="1"/>
</dbReference>
<dbReference type="PANTHER" id="PTHR35848">
    <property type="entry name" value="OXALATE-BINDING PROTEIN"/>
    <property type="match status" value="1"/>
</dbReference>
<reference evidence="3" key="1">
    <citation type="submission" date="2018-06" db="EMBL/GenBank/DDBJ databases">
        <authorList>
            <person name="Ashton P.M."/>
            <person name="Dallman T."/>
            <person name="Nair S."/>
            <person name="De Pinna E."/>
            <person name="Peters T."/>
            <person name="Grant K."/>
        </authorList>
    </citation>
    <scope>NUCLEOTIDE SEQUENCE [LARGE SCALE GENOMIC DNA]</scope>
    <source>
        <strain evidence="3">449454</strain>
    </source>
</reference>
<protein>
    <submittedName>
        <fullName evidence="3">Cupin domain-containing protein</fullName>
    </submittedName>
</protein>
<dbReference type="InterPro" id="IPR014710">
    <property type="entry name" value="RmlC-like_jellyroll"/>
</dbReference>
<gene>
    <name evidence="3" type="ORF">DOI44_25715</name>
</gene>
<dbReference type="PANTHER" id="PTHR35848:SF6">
    <property type="entry name" value="CUPIN TYPE-2 DOMAIN-CONTAINING PROTEIN"/>
    <property type="match status" value="1"/>
</dbReference>
<dbReference type="EMBL" id="AAGTPA010000051">
    <property type="protein sequence ID" value="EBR8436325.1"/>
    <property type="molecule type" value="Genomic_DNA"/>
</dbReference>
<accession>A0A5U8JFT0</accession>
<dbReference type="AlphaFoldDB" id="A0A5U8JFT0"/>
<comment type="caution">
    <text evidence="3">The sequence shown here is derived from an EMBL/GenBank/DDBJ whole genome shotgun (WGS) entry which is preliminary data.</text>
</comment>
<dbReference type="Proteomes" id="UP000839597">
    <property type="component" value="Unassembled WGS sequence"/>
</dbReference>
<dbReference type="Gene3D" id="2.60.120.10">
    <property type="entry name" value="Jelly Rolls"/>
    <property type="match status" value="1"/>
</dbReference>
<dbReference type="GO" id="GO:0046872">
    <property type="term" value="F:metal ion binding"/>
    <property type="evidence" value="ECO:0007669"/>
    <property type="project" value="UniProtKB-KW"/>
</dbReference>
<dbReference type="SUPFAM" id="SSF51182">
    <property type="entry name" value="RmlC-like cupins"/>
    <property type="match status" value="1"/>
</dbReference>
<dbReference type="InterPro" id="IPR011051">
    <property type="entry name" value="RmlC_Cupin_sf"/>
</dbReference>
<keyword evidence="1" id="KW-0479">Metal-binding</keyword>